<evidence type="ECO:0000313" key="2">
    <source>
        <dbReference type="Proteomes" id="UP000005019"/>
    </source>
</evidence>
<dbReference type="PANTHER" id="PTHR35175:SF2">
    <property type="entry name" value="DUF1289 DOMAIN-CONTAINING PROTEIN"/>
    <property type="match status" value="1"/>
</dbReference>
<dbReference type="EMBL" id="AFHG01000057">
    <property type="protein sequence ID" value="EGK70384.1"/>
    <property type="molecule type" value="Genomic_DNA"/>
</dbReference>
<dbReference type="Proteomes" id="UP000005019">
    <property type="component" value="Unassembled WGS sequence"/>
</dbReference>
<name>F5RGJ2_METUF</name>
<dbReference type="AlphaFoldDB" id="F5RGJ2"/>
<accession>F5RGJ2</accession>
<reference evidence="1 2" key="1">
    <citation type="journal article" date="2011" name="J. Bacteriol.">
        <title>Genome sequence of Methyloversatilis universalis FAM5T, a methylotrophic representative of the order Rhodocyclales.</title>
        <authorList>
            <person name="Kittichotirat W."/>
            <person name="Good N.M."/>
            <person name="Hall R."/>
            <person name="Bringel F."/>
            <person name="Lajus A."/>
            <person name="Medigue C."/>
            <person name="Smalley N.E."/>
            <person name="Beck D."/>
            <person name="Bumgarner R."/>
            <person name="Vuilleumier S."/>
            <person name="Kalyuzhnaya M.G."/>
        </authorList>
    </citation>
    <scope>NUCLEOTIDE SEQUENCE [LARGE SCALE GENOMIC DNA]</scope>
    <source>
        <strain evidence="2">ATCC BAA-1314 / JCM 13912 / FAM5</strain>
    </source>
</reference>
<evidence type="ECO:0000313" key="1">
    <source>
        <dbReference type="EMBL" id="EGK70384.1"/>
    </source>
</evidence>
<dbReference type="OrthoDB" id="8911262at2"/>
<evidence type="ECO:0008006" key="3">
    <source>
        <dbReference type="Google" id="ProtNLM"/>
    </source>
</evidence>
<keyword evidence="2" id="KW-1185">Reference proteome</keyword>
<gene>
    <name evidence="1" type="ORF">METUNv1_03289</name>
</gene>
<dbReference type="Pfam" id="PF06945">
    <property type="entry name" value="DUF1289"/>
    <property type="match status" value="1"/>
</dbReference>
<protein>
    <recommendedName>
        <fullName evidence="3">Fe-S protein</fullName>
    </recommendedName>
</protein>
<dbReference type="STRING" id="1000565.METUNv1_03289"/>
<organism evidence="1 2">
    <name type="scientific">Methyloversatilis universalis (strain ATCC BAA-1314 / DSM 25237 / JCM 13912 / CCUG 52030 / FAM5)</name>
    <dbReference type="NCBI Taxonomy" id="1000565"/>
    <lineage>
        <taxon>Bacteria</taxon>
        <taxon>Pseudomonadati</taxon>
        <taxon>Pseudomonadota</taxon>
        <taxon>Betaproteobacteria</taxon>
        <taxon>Nitrosomonadales</taxon>
        <taxon>Sterolibacteriaceae</taxon>
        <taxon>Methyloversatilis</taxon>
    </lineage>
</organism>
<dbReference type="PANTHER" id="PTHR35175">
    <property type="entry name" value="DUF1289 DOMAIN-CONTAINING PROTEIN"/>
    <property type="match status" value="1"/>
</dbReference>
<proteinExistence type="predicted"/>
<comment type="caution">
    <text evidence="1">The sequence shown here is derived from an EMBL/GenBank/DDBJ whole genome shotgun (WGS) entry which is preliminary data.</text>
</comment>
<sequence length="63" mass="6852">MVASPCTGVCTLDTTTGYCLGCLRSRDEIAAWGSSNDDTRLDILERILEREAAGHPRVVPEND</sequence>
<dbReference type="RefSeq" id="WP_008063593.1">
    <property type="nucleotide sequence ID" value="NZ_AFHG01000057.1"/>
</dbReference>
<dbReference type="InterPro" id="IPR010710">
    <property type="entry name" value="DUF1289"/>
</dbReference>